<accession>A0A3M8QDE8</accession>
<evidence type="ECO:0000313" key="4">
    <source>
        <dbReference type="Proteomes" id="UP000280507"/>
    </source>
</evidence>
<protein>
    <submittedName>
        <fullName evidence="3">DNA-processing protein DprA</fullName>
    </submittedName>
</protein>
<proteinExistence type="inferred from homology"/>
<dbReference type="PANTHER" id="PTHR43022:SF1">
    <property type="entry name" value="PROTEIN SMF"/>
    <property type="match status" value="1"/>
</dbReference>
<dbReference type="GO" id="GO:0009294">
    <property type="term" value="P:DNA-mediated transformation"/>
    <property type="evidence" value="ECO:0007669"/>
    <property type="project" value="InterPro"/>
</dbReference>
<name>A0A3M8QDE8_9GAMM</name>
<feature type="domain" description="Smf/DprA SLOG" evidence="2">
    <location>
        <begin position="99"/>
        <end position="312"/>
    </location>
</feature>
<dbReference type="AlphaFoldDB" id="A0A3M8QDE8"/>
<keyword evidence="4" id="KW-1185">Reference proteome</keyword>
<reference evidence="3 4" key="1">
    <citation type="journal article" date="2012" name="Int. J. Syst. Evol. Microbiol.">
        <title>Marinomonas hwangdonensis sp. nov., isolated from seawater.</title>
        <authorList>
            <person name="Jung Y.T."/>
            <person name="Oh T.K."/>
            <person name="Yoon J.H."/>
        </authorList>
    </citation>
    <scope>NUCLEOTIDE SEQUENCE [LARGE SCALE GENOMIC DNA]</scope>
    <source>
        <strain evidence="3 4">HDW-15</strain>
    </source>
</reference>
<evidence type="ECO:0000256" key="1">
    <source>
        <dbReference type="ARBA" id="ARBA00006525"/>
    </source>
</evidence>
<organism evidence="3 4">
    <name type="scientific">Marinomonas hwangdonensis</name>
    <dbReference type="NCBI Taxonomy" id="1053647"/>
    <lineage>
        <taxon>Bacteria</taxon>
        <taxon>Pseudomonadati</taxon>
        <taxon>Pseudomonadota</taxon>
        <taxon>Gammaproteobacteria</taxon>
        <taxon>Oceanospirillales</taxon>
        <taxon>Oceanospirillaceae</taxon>
        <taxon>Marinomonas</taxon>
    </lineage>
</organism>
<comment type="caution">
    <text evidence="3">The sequence shown here is derived from an EMBL/GenBank/DDBJ whole genome shotgun (WGS) entry which is preliminary data.</text>
</comment>
<sequence>MSADTKKRRCRARGHACYWMYKMSDLSALHALAMEKSKGLKKDTVREVVKNTPYGSISDLKELKEFALASFDASYFPNEKAWNESFRILELSEKESIHCISIESALYPKYLKEIDDAPTMLYLKGDLKCLSKLPGVSVVGSRKVSKNGGVIANRIANFVAEQGLVVVSGLALGVDTLAHKGALMSGRQHSTIAVLAHGLEVAKPLSNAKLAEEIINNGGLWVSEHHIGVEAKPYQFVARNRIQLGLSAGSIIIEAGLSSGTVTQAKFCVKQGRPLFAVVPEDDTNRLGLFCEGTQMMVKDLNAFPLKNKKDYPEMIRILNRQVEMMKLV</sequence>
<dbReference type="EMBL" id="RIZG01000001">
    <property type="protein sequence ID" value="RNF53004.1"/>
    <property type="molecule type" value="Genomic_DNA"/>
</dbReference>
<dbReference type="PANTHER" id="PTHR43022">
    <property type="entry name" value="PROTEIN SMF"/>
    <property type="match status" value="1"/>
</dbReference>
<dbReference type="Gene3D" id="3.40.50.450">
    <property type="match status" value="1"/>
</dbReference>
<dbReference type="Pfam" id="PF02481">
    <property type="entry name" value="DNA_processg_A"/>
    <property type="match status" value="1"/>
</dbReference>
<evidence type="ECO:0000313" key="3">
    <source>
        <dbReference type="EMBL" id="RNF53004.1"/>
    </source>
</evidence>
<gene>
    <name evidence="3" type="ORF">EBI00_02570</name>
</gene>
<dbReference type="Proteomes" id="UP000280507">
    <property type="component" value="Unassembled WGS sequence"/>
</dbReference>
<dbReference type="SUPFAM" id="SSF102405">
    <property type="entry name" value="MCP/YpsA-like"/>
    <property type="match status" value="1"/>
</dbReference>
<comment type="similarity">
    <text evidence="1">Belongs to the DprA/Smf family.</text>
</comment>
<dbReference type="InterPro" id="IPR057666">
    <property type="entry name" value="DrpA_SLOG"/>
</dbReference>
<evidence type="ECO:0000259" key="2">
    <source>
        <dbReference type="Pfam" id="PF02481"/>
    </source>
</evidence>
<dbReference type="InterPro" id="IPR003488">
    <property type="entry name" value="DprA"/>
</dbReference>